<feature type="transmembrane region" description="Helical" evidence="3">
    <location>
        <begin position="6"/>
        <end position="25"/>
    </location>
</feature>
<dbReference type="EMBL" id="CP157355">
    <property type="protein sequence ID" value="XBM02124.1"/>
    <property type="molecule type" value="Genomic_DNA"/>
</dbReference>
<dbReference type="AlphaFoldDB" id="A0AAU7FE18"/>
<proteinExistence type="predicted"/>
<dbReference type="GO" id="GO:0005886">
    <property type="term" value="C:plasma membrane"/>
    <property type="evidence" value="ECO:0007669"/>
    <property type="project" value="TreeGrafter"/>
</dbReference>
<keyword evidence="3" id="KW-1133">Transmembrane helix</keyword>
<sequence>MMFQRLSLPGMISILFGISLVLLVWQHYGLNKSLVINAKAPFDIVVADDRLDGGQSVATISRIGSALRLECALDKSFTWPYCEMGVELATPPNGIDFRSYKSVRMKMSYTGPGKHRVRFFMRNYHPVYSDLHESTTWKLNEVQFIVQDGVEVSLPLDKFNVASWWLADKNIPLDHYGVDLSNVPLLIISTAGLQEPGMHTIDIDYVIFEGKYISREQMLLLIVLLWGLLGIAVMIKMLLGLHLRLQKARLHASELIIANASLQEEKRRIADQAKLDPLTQVRNRSGIRNDIAREMEKADATAPLAMVICDIDHFKKVNDQHGHARGDEVLVKFAQILTAHVRHGDYVVRWGGEEFVLFLPQTEGEQAHLVAEKLREAVQNAIWPTGIALTASFGVSVVGPDGFGKALERADKALYAAKANGRNRVEYAQP</sequence>
<dbReference type="InterPro" id="IPR050469">
    <property type="entry name" value="Diguanylate_Cyclase"/>
</dbReference>
<feature type="domain" description="GGDEF" evidence="4">
    <location>
        <begin position="302"/>
        <end position="430"/>
    </location>
</feature>
<name>A0AAU7FE18_9NEIS</name>
<dbReference type="InterPro" id="IPR000160">
    <property type="entry name" value="GGDEF_dom"/>
</dbReference>
<feature type="transmembrane region" description="Helical" evidence="3">
    <location>
        <begin position="218"/>
        <end position="239"/>
    </location>
</feature>
<dbReference type="SMART" id="SM00267">
    <property type="entry name" value="GGDEF"/>
    <property type="match status" value="1"/>
</dbReference>
<dbReference type="InterPro" id="IPR043128">
    <property type="entry name" value="Rev_trsase/Diguanyl_cyclase"/>
</dbReference>
<dbReference type="PANTHER" id="PTHR45138">
    <property type="entry name" value="REGULATORY COMPONENTS OF SENSORY TRANSDUCTION SYSTEM"/>
    <property type="match status" value="1"/>
</dbReference>
<dbReference type="SUPFAM" id="SSF55073">
    <property type="entry name" value="Nucleotide cyclase"/>
    <property type="match status" value="1"/>
</dbReference>
<protein>
    <recommendedName>
        <fullName evidence="1">diguanylate cyclase</fullName>
        <ecNumber evidence="1">2.7.7.65</ecNumber>
    </recommendedName>
</protein>
<dbReference type="KEGG" id="cmav:ABHF33_07630"/>
<dbReference type="Pfam" id="PF00990">
    <property type="entry name" value="GGDEF"/>
    <property type="match status" value="1"/>
</dbReference>
<evidence type="ECO:0000256" key="1">
    <source>
        <dbReference type="ARBA" id="ARBA00012528"/>
    </source>
</evidence>
<dbReference type="EC" id="2.7.7.65" evidence="1"/>
<dbReference type="GO" id="GO:0052621">
    <property type="term" value="F:diguanylate cyclase activity"/>
    <property type="evidence" value="ECO:0007669"/>
    <property type="project" value="UniProtKB-EC"/>
</dbReference>
<accession>A0AAU7FE18</accession>
<evidence type="ECO:0000256" key="3">
    <source>
        <dbReference type="SAM" id="Phobius"/>
    </source>
</evidence>
<evidence type="ECO:0000313" key="5">
    <source>
        <dbReference type="EMBL" id="XBM02124.1"/>
    </source>
</evidence>
<dbReference type="GO" id="GO:1902201">
    <property type="term" value="P:negative regulation of bacterial-type flagellum-dependent cell motility"/>
    <property type="evidence" value="ECO:0007669"/>
    <property type="project" value="TreeGrafter"/>
</dbReference>
<dbReference type="PROSITE" id="PS50887">
    <property type="entry name" value="GGDEF"/>
    <property type="match status" value="1"/>
</dbReference>
<reference evidence="5" key="1">
    <citation type="submission" date="2024-05" db="EMBL/GenBank/DDBJ databases">
        <authorList>
            <person name="Yang L."/>
            <person name="Pan L."/>
        </authorList>
    </citation>
    <scope>NUCLEOTIDE SEQUENCE</scope>
    <source>
        <strain evidence="5">FCG-7</strain>
    </source>
</reference>
<keyword evidence="5" id="KW-0808">Transferase</keyword>
<evidence type="ECO:0000256" key="2">
    <source>
        <dbReference type="ARBA" id="ARBA00034247"/>
    </source>
</evidence>
<comment type="catalytic activity">
    <reaction evidence="2">
        <text>2 GTP = 3',3'-c-di-GMP + 2 diphosphate</text>
        <dbReference type="Rhea" id="RHEA:24898"/>
        <dbReference type="ChEBI" id="CHEBI:33019"/>
        <dbReference type="ChEBI" id="CHEBI:37565"/>
        <dbReference type="ChEBI" id="CHEBI:58805"/>
        <dbReference type="EC" id="2.7.7.65"/>
    </reaction>
</comment>
<keyword evidence="5" id="KW-0548">Nucleotidyltransferase</keyword>
<dbReference type="GO" id="GO:0043709">
    <property type="term" value="P:cell adhesion involved in single-species biofilm formation"/>
    <property type="evidence" value="ECO:0007669"/>
    <property type="project" value="TreeGrafter"/>
</dbReference>
<keyword evidence="3" id="KW-0812">Transmembrane</keyword>
<dbReference type="CDD" id="cd01949">
    <property type="entry name" value="GGDEF"/>
    <property type="match status" value="1"/>
</dbReference>
<keyword evidence="3" id="KW-0472">Membrane</keyword>
<dbReference type="PANTHER" id="PTHR45138:SF9">
    <property type="entry name" value="DIGUANYLATE CYCLASE DGCM-RELATED"/>
    <property type="match status" value="1"/>
</dbReference>
<evidence type="ECO:0000259" key="4">
    <source>
        <dbReference type="PROSITE" id="PS50887"/>
    </source>
</evidence>
<dbReference type="Gene3D" id="3.30.70.270">
    <property type="match status" value="1"/>
</dbReference>
<dbReference type="FunFam" id="3.30.70.270:FF:000001">
    <property type="entry name" value="Diguanylate cyclase domain protein"/>
    <property type="match status" value="1"/>
</dbReference>
<dbReference type="RefSeq" id="WP_348946397.1">
    <property type="nucleotide sequence ID" value="NZ_CP157355.1"/>
</dbReference>
<organism evidence="5">
    <name type="scientific">Chitinibacter mangrovi</name>
    <dbReference type="NCBI Taxonomy" id="3153927"/>
    <lineage>
        <taxon>Bacteria</taxon>
        <taxon>Pseudomonadati</taxon>
        <taxon>Pseudomonadota</taxon>
        <taxon>Betaproteobacteria</taxon>
        <taxon>Neisseriales</taxon>
        <taxon>Chitinibacteraceae</taxon>
        <taxon>Chitinibacter</taxon>
    </lineage>
</organism>
<gene>
    <name evidence="5" type="ORF">ABHF33_07630</name>
</gene>
<dbReference type="InterPro" id="IPR029787">
    <property type="entry name" value="Nucleotide_cyclase"/>
</dbReference>
<dbReference type="NCBIfam" id="TIGR00254">
    <property type="entry name" value="GGDEF"/>
    <property type="match status" value="1"/>
</dbReference>